<dbReference type="EMBL" id="OIVN01002175">
    <property type="protein sequence ID" value="SPD01239.1"/>
    <property type="molecule type" value="Genomic_DNA"/>
</dbReference>
<gene>
    <name evidence="2" type="ORF">FSB_LOCUS29121</name>
</gene>
<dbReference type="CDD" id="cd00159">
    <property type="entry name" value="RhoGAP"/>
    <property type="match status" value="1"/>
</dbReference>
<dbReference type="Pfam" id="PF00620">
    <property type="entry name" value="RhoGAP"/>
    <property type="match status" value="1"/>
</dbReference>
<feature type="domain" description="Rho-GAP" evidence="1">
    <location>
        <begin position="139"/>
        <end position="359"/>
    </location>
</feature>
<dbReference type="InterPro" id="IPR000198">
    <property type="entry name" value="RhoGAP_dom"/>
</dbReference>
<dbReference type="PANTHER" id="PTHR47367">
    <property type="entry name" value="AUXIN-REGULATED PROTEIN-LIKE"/>
    <property type="match status" value="1"/>
</dbReference>
<dbReference type="AlphaFoldDB" id="A0A2N9GP89"/>
<dbReference type="Gene3D" id="1.10.555.10">
    <property type="entry name" value="Rho GTPase activation protein"/>
    <property type="match status" value="1"/>
</dbReference>
<evidence type="ECO:0000313" key="2">
    <source>
        <dbReference type="EMBL" id="SPD01239.1"/>
    </source>
</evidence>
<organism evidence="2">
    <name type="scientific">Fagus sylvatica</name>
    <name type="common">Beechnut</name>
    <dbReference type="NCBI Taxonomy" id="28930"/>
    <lineage>
        <taxon>Eukaryota</taxon>
        <taxon>Viridiplantae</taxon>
        <taxon>Streptophyta</taxon>
        <taxon>Embryophyta</taxon>
        <taxon>Tracheophyta</taxon>
        <taxon>Spermatophyta</taxon>
        <taxon>Magnoliopsida</taxon>
        <taxon>eudicotyledons</taxon>
        <taxon>Gunneridae</taxon>
        <taxon>Pentapetalae</taxon>
        <taxon>rosids</taxon>
        <taxon>fabids</taxon>
        <taxon>Fagales</taxon>
        <taxon>Fagaceae</taxon>
        <taxon>Fagus</taxon>
    </lineage>
</organism>
<dbReference type="PANTHER" id="PTHR47367:SF1">
    <property type="entry name" value="OS07G0486500 PROTEIN"/>
    <property type="match status" value="1"/>
</dbReference>
<dbReference type="GO" id="GO:0007165">
    <property type="term" value="P:signal transduction"/>
    <property type="evidence" value="ECO:0007669"/>
    <property type="project" value="InterPro"/>
</dbReference>
<accession>A0A2N9GP89</accession>
<dbReference type="SUPFAM" id="SSF48350">
    <property type="entry name" value="GTPase activation domain, GAP"/>
    <property type="match status" value="1"/>
</dbReference>
<proteinExistence type="predicted"/>
<dbReference type="SMART" id="SM00324">
    <property type="entry name" value="RhoGAP"/>
    <property type="match status" value="1"/>
</dbReference>
<name>A0A2N9GP89_FAGSY</name>
<sequence length="368" mass="40633">MPSATSPQWQEKATGFFSSSGVKLKSAGQSAGTFVGEVAKDAKGNFSDVAGRVGLMVKSRWALLQQPSTKQAVQERLISAAATTGTLLRKGVEETKDKVVVGKTKVEEVAKKTAQKSKTILTDIERWQKGVASTDVFGVPIEVTVQRQQSSRPIPYILVRCADYLILSGLNSPDLFKSEGDKKVIQQLVSIYNQDSNASLPEGVNPVDVAALAKCYLASLPEPLTTFELYNEIKGARSSIHAMRNILKKLPSVNYMTLEFITALLLRMHARSLAMEIAPVIIWQKEQKPEFYRQYWNQPSKDPSKNLDQPPSYSAWDMLAEESESIDASSLIPLDDGMPVDFGAIEVVQCLIEHHNAIFTDANVTIWR</sequence>
<dbReference type="InterPro" id="IPR008936">
    <property type="entry name" value="Rho_GTPase_activation_prot"/>
</dbReference>
<protein>
    <recommendedName>
        <fullName evidence="1">Rho-GAP domain-containing protein</fullName>
    </recommendedName>
</protein>
<dbReference type="PROSITE" id="PS50238">
    <property type="entry name" value="RHOGAP"/>
    <property type="match status" value="1"/>
</dbReference>
<reference evidence="2" key="1">
    <citation type="submission" date="2018-02" db="EMBL/GenBank/DDBJ databases">
        <authorList>
            <person name="Cohen D.B."/>
            <person name="Kent A.D."/>
        </authorList>
    </citation>
    <scope>NUCLEOTIDE SEQUENCE</scope>
</reference>
<evidence type="ECO:0000259" key="1">
    <source>
        <dbReference type="PROSITE" id="PS50238"/>
    </source>
</evidence>